<dbReference type="Pfam" id="PF14214">
    <property type="entry name" value="Helitron_like_N"/>
    <property type="match status" value="1"/>
</dbReference>
<dbReference type="PANTHER" id="PTHR10492">
    <property type="match status" value="1"/>
</dbReference>
<dbReference type="RefSeq" id="XP_004258246.1">
    <property type="nucleotide sequence ID" value="XM_004258198.1"/>
</dbReference>
<evidence type="ECO:0000313" key="3">
    <source>
        <dbReference type="Proteomes" id="UP000014680"/>
    </source>
</evidence>
<dbReference type="OrthoDB" id="7692063at2759"/>
<dbReference type="InterPro" id="IPR025476">
    <property type="entry name" value="Helitron_helicase-like"/>
</dbReference>
<dbReference type="EMBL" id="KB206469">
    <property type="protein sequence ID" value="ELP91475.1"/>
    <property type="molecule type" value="Genomic_DNA"/>
</dbReference>
<name>A0A0A1U957_ENTIV</name>
<dbReference type="OMA" id="HIHEDAQ"/>
<protein>
    <recommendedName>
        <fullName evidence="1">Helitron helicase-like domain-containing protein</fullName>
    </recommendedName>
</protein>
<evidence type="ECO:0000259" key="1">
    <source>
        <dbReference type="Pfam" id="PF14214"/>
    </source>
</evidence>
<keyword evidence="3" id="KW-1185">Reference proteome</keyword>
<dbReference type="AlphaFoldDB" id="A0A0A1U957"/>
<dbReference type="KEGG" id="eiv:EIN_143750"/>
<proteinExistence type="predicted"/>
<dbReference type="PANTHER" id="PTHR10492:SF57">
    <property type="entry name" value="ATP-DEPENDENT DNA HELICASE"/>
    <property type="match status" value="1"/>
</dbReference>
<organism evidence="2 3">
    <name type="scientific">Entamoeba invadens IP1</name>
    <dbReference type="NCBI Taxonomy" id="370355"/>
    <lineage>
        <taxon>Eukaryota</taxon>
        <taxon>Amoebozoa</taxon>
        <taxon>Evosea</taxon>
        <taxon>Archamoebae</taxon>
        <taxon>Mastigamoebida</taxon>
        <taxon>Entamoebidae</taxon>
        <taxon>Entamoeba</taxon>
    </lineage>
</organism>
<dbReference type="GeneID" id="14890448"/>
<reference evidence="2 3" key="1">
    <citation type="submission" date="2012-10" db="EMBL/GenBank/DDBJ databases">
        <authorList>
            <person name="Zafar N."/>
            <person name="Inman J."/>
            <person name="Hall N."/>
            <person name="Lorenzi H."/>
            <person name="Caler E."/>
        </authorList>
    </citation>
    <scope>NUCLEOTIDE SEQUENCE [LARGE SCALE GENOMIC DNA]</scope>
    <source>
        <strain evidence="2 3">IP1</strain>
    </source>
</reference>
<feature type="domain" description="Helitron helicase-like" evidence="1">
    <location>
        <begin position="2"/>
        <end position="165"/>
    </location>
</feature>
<sequence length="291" mass="33826">MYNLTQQFMVDAYARVESATLNYYQTHQHELRSMSYNGVRDQIVKDPNKNTKAKGQKVILPATYSNSPRNLGQKCADAMAIFAKFGPPDLFITFTANPNWREIKENLEKDEVAIDRPDLVTRVFKLKLDQLIKEITKWEIFGNVIAWVYRIEFQKRGLPHAHILIVLDFKSKLKTVDCIDRVICAEFTDNEEVKNLVKKHMVHGPCGDYNKNAVCMENDKCIKYFPKPLCDETTLINGYPIYRRRQSSTVKIGKYQLDNSWVVPFNPYLLKRFRAHINVECCSGVESIKYI</sequence>
<dbReference type="Proteomes" id="UP000014680">
    <property type="component" value="Unassembled WGS sequence"/>
</dbReference>
<accession>A0A0A1U957</accession>
<gene>
    <name evidence="2" type="ORF">EIN_143750</name>
</gene>
<dbReference type="VEuPathDB" id="AmoebaDB:EIN_143750"/>
<evidence type="ECO:0000313" key="2">
    <source>
        <dbReference type="EMBL" id="ELP91475.1"/>
    </source>
</evidence>